<keyword evidence="7" id="KW-0346">Stress response</keyword>
<evidence type="ECO:0000313" key="14">
    <source>
        <dbReference type="Proteomes" id="UP000054477"/>
    </source>
</evidence>
<keyword evidence="8 11" id="KW-0472">Membrane</keyword>
<feature type="transmembrane region" description="Helical" evidence="11">
    <location>
        <begin position="45"/>
        <end position="68"/>
    </location>
</feature>
<dbReference type="OrthoDB" id="5983572at2759"/>
<keyword evidence="4" id="KW-1003">Cell membrane</keyword>
<dbReference type="HOGENOM" id="CLU_043316_0_0_1"/>
<proteinExistence type="inferred from homology"/>
<dbReference type="InterPro" id="IPR035522">
    <property type="entry name" value="Sho1_SH3"/>
</dbReference>
<feature type="region of interest" description="Disordered" evidence="10">
    <location>
        <begin position="1"/>
        <end position="38"/>
    </location>
</feature>
<dbReference type="Pfam" id="PF00018">
    <property type="entry name" value="SH3_1"/>
    <property type="match status" value="1"/>
</dbReference>
<evidence type="ECO:0000256" key="8">
    <source>
        <dbReference type="ARBA" id="ARBA00023136"/>
    </source>
</evidence>
<gene>
    <name evidence="13" type="ORF">K443DRAFT_681527</name>
</gene>
<protein>
    <recommendedName>
        <fullName evidence="12">SH3 domain-containing protein</fullName>
    </recommendedName>
</protein>
<evidence type="ECO:0000313" key="13">
    <source>
        <dbReference type="EMBL" id="KIJ97439.1"/>
    </source>
</evidence>
<evidence type="ECO:0000256" key="10">
    <source>
        <dbReference type="SAM" id="MobiDB-lite"/>
    </source>
</evidence>
<evidence type="ECO:0000256" key="9">
    <source>
        <dbReference type="PROSITE-ProRule" id="PRU00192"/>
    </source>
</evidence>
<evidence type="ECO:0000256" key="1">
    <source>
        <dbReference type="ARBA" id="ARBA00004651"/>
    </source>
</evidence>
<reference evidence="13 14" key="1">
    <citation type="submission" date="2014-04" db="EMBL/GenBank/DDBJ databases">
        <authorList>
            <consortium name="DOE Joint Genome Institute"/>
            <person name="Kuo A."/>
            <person name="Kohler A."/>
            <person name="Nagy L.G."/>
            <person name="Floudas D."/>
            <person name="Copeland A."/>
            <person name="Barry K.W."/>
            <person name="Cichocki N."/>
            <person name="Veneault-Fourrey C."/>
            <person name="LaButti K."/>
            <person name="Lindquist E.A."/>
            <person name="Lipzen A."/>
            <person name="Lundell T."/>
            <person name="Morin E."/>
            <person name="Murat C."/>
            <person name="Sun H."/>
            <person name="Tunlid A."/>
            <person name="Henrissat B."/>
            <person name="Grigoriev I.V."/>
            <person name="Hibbett D.S."/>
            <person name="Martin F."/>
            <person name="Nordberg H.P."/>
            <person name="Cantor M.N."/>
            <person name="Hua S.X."/>
        </authorList>
    </citation>
    <scope>NUCLEOTIDE SEQUENCE [LARGE SCALE GENOMIC DNA]</scope>
    <source>
        <strain evidence="13 14">LaAM-08-1</strain>
    </source>
</reference>
<keyword evidence="3 9" id="KW-0728">SH3 domain</keyword>
<keyword evidence="5 11" id="KW-0812">Transmembrane</keyword>
<feature type="compositionally biased region" description="Basic and acidic residues" evidence="10">
    <location>
        <begin position="235"/>
        <end position="248"/>
    </location>
</feature>
<reference evidence="14" key="2">
    <citation type="submission" date="2015-01" db="EMBL/GenBank/DDBJ databases">
        <title>Evolutionary Origins and Diversification of the Mycorrhizal Mutualists.</title>
        <authorList>
            <consortium name="DOE Joint Genome Institute"/>
            <consortium name="Mycorrhizal Genomics Consortium"/>
            <person name="Kohler A."/>
            <person name="Kuo A."/>
            <person name="Nagy L.G."/>
            <person name="Floudas D."/>
            <person name="Copeland A."/>
            <person name="Barry K.W."/>
            <person name="Cichocki N."/>
            <person name="Veneault-Fourrey C."/>
            <person name="LaButti K."/>
            <person name="Lindquist E.A."/>
            <person name="Lipzen A."/>
            <person name="Lundell T."/>
            <person name="Morin E."/>
            <person name="Murat C."/>
            <person name="Riley R."/>
            <person name="Ohm R."/>
            <person name="Sun H."/>
            <person name="Tunlid A."/>
            <person name="Henrissat B."/>
            <person name="Grigoriev I.V."/>
            <person name="Hibbett D.S."/>
            <person name="Martin F."/>
        </authorList>
    </citation>
    <scope>NUCLEOTIDE SEQUENCE [LARGE SCALE GENOMIC DNA]</scope>
    <source>
        <strain evidence="14">LaAM-08-1</strain>
    </source>
</reference>
<accession>A0A0C9WLP7</accession>
<dbReference type="SMART" id="SM00326">
    <property type="entry name" value="SH3"/>
    <property type="match status" value="1"/>
</dbReference>
<dbReference type="CDD" id="cd11855">
    <property type="entry name" value="SH3_Sho1p"/>
    <property type="match status" value="1"/>
</dbReference>
<evidence type="ECO:0000256" key="7">
    <source>
        <dbReference type="ARBA" id="ARBA00023016"/>
    </source>
</evidence>
<dbReference type="Gene3D" id="2.30.30.40">
    <property type="entry name" value="SH3 Domains"/>
    <property type="match status" value="1"/>
</dbReference>
<organism evidence="13 14">
    <name type="scientific">Laccaria amethystina LaAM-08-1</name>
    <dbReference type="NCBI Taxonomy" id="1095629"/>
    <lineage>
        <taxon>Eukaryota</taxon>
        <taxon>Fungi</taxon>
        <taxon>Dikarya</taxon>
        <taxon>Basidiomycota</taxon>
        <taxon>Agaricomycotina</taxon>
        <taxon>Agaricomycetes</taxon>
        <taxon>Agaricomycetidae</taxon>
        <taxon>Agaricales</taxon>
        <taxon>Agaricineae</taxon>
        <taxon>Hydnangiaceae</taxon>
        <taxon>Laccaria</taxon>
    </lineage>
</organism>
<comment type="subcellular location">
    <subcellularLocation>
        <location evidence="1">Cell membrane</location>
        <topology evidence="1">Multi-pass membrane protein</topology>
    </subcellularLocation>
</comment>
<sequence length="361" mass="39431">MSDTHHVPSSPVPATTDLSFHQQEQQHQVHPEHHPPPTRSPAPNYFLLLTFLISVIAWVTSLTSQAIITAETRNSSTLVGVLWLAFVLQTIIIFELLLTLPTHSTHLYAFQISILAAMSTVLASIGVNTNLFTPPTHKPTHQALAAGWLITAIINIMWILYFTAPPSQYGMLPLPGHTHSHLGSPLPMPHRTISNPIPVTKEPSFSAFGQTGNGGTVEQQLEGEDIELGQNQNRSRVDDPGEERRRSDGVWSTYTPGERGSKAPTSGAGGRSAPGSDAGGNVSRRQSAKGEKEKSARGEPTTHVYRAEAMFPYTASPKDPNELSFGRGEIFEIIDKSGKWWEAEMADGRKGIVPSNYLRLL</sequence>
<feature type="compositionally biased region" description="Basic and acidic residues" evidence="10">
    <location>
        <begin position="288"/>
        <end position="297"/>
    </location>
</feature>
<dbReference type="PRINTS" id="PR00452">
    <property type="entry name" value="SH3DOMAIN"/>
</dbReference>
<dbReference type="STRING" id="1095629.A0A0C9WLP7"/>
<keyword evidence="14" id="KW-1185">Reference proteome</keyword>
<evidence type="ECO:0000259" key="12">
    <source>
        <dbReference type="PROSITE" id="PS50002"/>
    </source>
</evidence>
<dbReference type="GO" id="GO:0005886">
    <property type="term" value="C:plasma membrane"/>
    <property type="evidence" value="ECO:0007669"/>
    <property type="project" value="UniProtKB-SubCell"/>
</dbReference>
<keyword evidence="6 11" id="KW-1133">Transmembrane helix</keyword>
<dbReference type="InterPro" id="IPR036028">
    <property type="entry name" value="SH3-like_dom_sf"/>
</dbReference>
<name>A0A0C9WLP7_9AGAR</name>
<feature type="transmembrane region" description="Helical" evidence="11">
    <location>
        <begin position="107"/>
        <end position="125"/>
    </location>
</feature>
<evidence type="ECO:0000256" key="5">
    <source>
        <dbReference type="ARBA" id="ARBA00022692"/>
    </source>
</evidence>
<comment type="similarity">
    <text evidence="2">Belongs to the SHO1 family.</text>
</comment>
<evidence type="ECO:0000256" key="6">
    <source>
        <dbReference type="ARBA" id="ARBA00022989"/>
    </source>
</evidence>
<dbReference type="PROSITE" id="PS50002">
    <property type="entry name" value="SH3"/>
    <property type="match status" value="1"/>
</dbReference>
<evidence type="ECO:0000256" key="11">
    <source>
        <dbReference type="SAM" id="Phobius"/>
    </source>
</evidence>
<feature type="region of interest" description="Disordered" evidence="10">
    <location>
        <begin position="190"/>
        <end position="302"/>
    </location>
</feature>
<evidence type="ECO:0000256" key="4">
    <source>
        <dbReference type="ARBA" id="ARBA00022475"/>
    </source>
</evidence>
<feature type="transmembrane region" description="Helical" evidence="11">
    <location>
        <begin position="145"/>
        <end position="164"/>
    </location>
</feature>
<dbReference type="EMBL" id="KN838693">
    <property type="protein sequence ID" value="KIJ97439.1"/>
    <property type="molecule type" value="Genomic_DNA"/>
</dbReference>
<feature type="transmembrane region" description="Helical" evidence="11">
    <location>
        <begin position="80"/>
        <end position="100"/>
    </location>
</feature>
<dbReference type="AlphaFoldDB" id="A0A0C9WLP7"/>
<feature type="domain" description="SH3" evidence="12">
    <location>
        <begin position="302"/>
        <end position="361"/>
    </location>
</feature>
<dbReference type="InterPro" id="IPR001452">
    <property type="entry name" value="SH3_domain"/>
</dbReference>
<dbReference type="SUPFAM" id="SSF50044">
    <property type="entry name" value="SH3-domain"/>
    <property type="match status" value="1"/>
</dbReference>
<evidence type="ECO:0000256" key="3">
    <source>
        <dbReference type="ARBA" id="ARBA00022443"/>
    </source>
</evidence>
<dbReference type="Proteomes" id="UP000054477">
    <property type="component" value="Unassembled WGS sequence"/>
</dbReference>
<evidence type="ECO:0000256" key="2">
    <source>
        <dbReference type="ARBA" id="ARBA00009739"/>
    </source>
</evidence>